<organism evidence="2 3">
    <name type="scientific">Enterobacter hormaechei subsp. hoffmannii</name>
    <dbReference type="NCBI Taxonomy" id="1812934"/>
    <lineage>
        <taxon>Bacteria</taxon>
        <taxon>Pseudomonadati</taxon>
        <taxon>Pseudomonadota</taxon>
        <taxon>Gammaproteobacteria</taxon>
        <taxon>Enterobacterales</taxon>
        <taxon>Enterobacteriaceae</taxon>
        <taxon>Enterobacter</taxon>
        <taxon>Enterobacter cloacae complex</taxon>
    </lineage>
</organism>
<reference evidence="2" key="1">
    <citation type="submission" date="2023-12" db="EMBL/GenBank/DDBJ databases">
        <authorList>
            <consortium name="Clinical and Environmental Microbiology Branch: Whole genome sequencing antimicrobial resistance pathogens in the healthcare setting"/>
        </authorList>
    </citation>
    <scope>NUCLEOTIDE SEQUENCE</scope>
    <source>
        <strain evidence="2">Clinical</strain>
    </source>
</reference>
<evidence type="ECO:0000313" key="3">
    <source>
        <dbReference type="Proteomes" id="UP001289659"/>
    </source>
</evidence>
<evidence type="ECO:0000313" key="2">
    <source>
        <dbReference type="EMBL" id="EMB2809553.1"/>
    </source>
</evidence>
<dbReference type="Proteomes" id="UP001289659">
    <property type="component" value="Unassembled WGS sequence"/>
</dbReference>
<proteinExistence type="predicted"/>
<accession>A0AAI9D6P8</accession>
<dbReference type="EMBL" id="ABPNFY010000023">
    <property type="protein sequence ID" value="EMB2809553.1"/>
    <property type="molecule type" value="Genomic_DNA"/>
</dbReference>
<protein>
    <submittedName>
        <fullName evidence="2">DNA-packaging protein</fullName>
    </submittedName>
</protein>
<feature type="region of interest" description="Disordered" evidence="1">
    <location>
        <begin position="39"/>
        <end position="81"/>
    </location>
</feature>
<feature type="compositionally biased region" description="Basic and acidic residues" evidence="1">
    <location>
        <begin position="71"/>
        <end position="81"/>
    </location>
</feature>
<name>A0AAI9D6P8_9ENTR</name>
<dbReference type="InterPro" id="IPR025147">
    <property type="entry name" value="Packaging_FI"/>
</dbReference>
<comment type="caution">
    <text evidence="2">The sequence shown here is derived from an EMBL/GenBank/DDBJ whole genome shotgun (WGS) entry which is preliminary data.</text>
</comment>
<evidence type="ECO:0000256" key="1">
    <source>
        <dbReference type="SAM" id="MobiDB-lite"/>
    </source>
</evidence>
<feature type="compositionally biased region" description="Acidic residues" evidence="1">
    <location>
        <begin position="39"/>
        <end position="53"/>
    </location>
</feature>
<dbReference type="Gene3D" id="3.40.5.70">
    <property type="entry name" value="DNA packaging chaperone protein FI, C-terminal beta-strand domain"/>
    <property type="match status" value="1"/>
</dbReference>
<dbReference type="AlphaFoldDB" id="A0AAI9D6P8"/>
<dbReference type="RefSeq" id="WP_058676452.1">
    <property type="nucleotide sequence ID" value="NZ_AP019820.1"/>
</dbReference>
<gene>
    <name evidence="2" type="ORF">U8038_004532</name>
</gene>
<dbReference type="InterPro" id="IPR043043">
    <property type="entry name" value="Packaging_FI_C"/>
</dbReference>
<dbReference type="Pfam" id="PF14000">
    <property type="entry name" value="Packaging_FI"/>
    <property type="match status" value="1"/>
</dbReference>
<sequence length="135" mass="14665">MTEKEKLIARLSELGTQLNRDVSTSGTIQELTMRIAELEEELDGDTDSVDGENGEQNSSDSADSADSDFADTEKTKSVVTTTDDRVSVETLATLHVDALHATRNETISIVEPGVIIRVSEQDADELIEKGLAREV</sequence>